<evidence type="ECO:0000313" key="1">
    <source>
        <dbReference type="EMBL" id="KKM27896.1"/>
    </source>
</evidence>
<protein>
    <submittedName>
        <fullName evidence="1">Uncharacterized protein</fullName>
    </submittedName>
</protein>
<accession>A0A0F9IJV9</accession>
<sequence>MRVKIKKPMTEKAEEERIKSLKVLMDQGYKQEDLVNQSIASCWQDFFPIKKEESQKESDRDYRMICKGCNKKSDNIISRLCKECRED</sequence>
<name>A0A0F9IJV9_9ZZZZ</name>
<comment type="caution">
    <text evidence="1">The sequence shown here is derived from an EMBL/GenBank/DDBJ whole genome shotgun (WGS) entry which is preliminary data.</text>
</comment>
<proteinExistence type="predicted"/>
<organism evidence="1">
    <name type="scientific">marine sediment metagenome</name>
    <dbReference type="NCBI Taxonomy" id="412755"/>
    <lineage>
        <taxon>unclassified sequences</taxon>
        <taxon>metagenomes</taxon>
        <taxon>ecological metagenomes</taxon>
    </lineage>
</organism>
<reference evidence="1" key="1">
    <citation type="journal article" date="2015" name="Nature">
        <title>Complex archaea that bridge the gap between prokaryotes and eukaryotes.</title>
        <authorList>
            <person name="Spang A."/>
            <person name="Saw J.H."/>
            <person name="Jorgensen S.L."/>
            <person name="Zaremba-Niedzwiedzka K."/>
            <person name="Martijn J."/>
            <person name="Lind A.E."/>
            <person name="van Eijk R."/>
            <person name="Schleper C."/>
            <person name="Guy L."/>
            <person name="Ettema T.J."/>
        </authorList>
    </citation>
    <scope>NUCLEOTIDE SEQUENCE</scope>
</reference>
<dbReference type="AlphaFoldDB" id="A0A0F9IJV9"/>
<dbReference type="EMBL" id="LAZR01012236">
    <property type="protein sequence ID" value="KKM27896.1"/>
    <property type="molecule type" value="Genomic_DNA"/>
</dbReference>
<gene>
    <name evidence="1" type="ORF">LCGC14_1570140</name>
</gene>